<dbReference type="InterPro" id="IPR030673">
    <property type="entry name" value="PyroPPase_GppA_Ppx"/>
</dbReference>
<feature type="domain" description="Ppx/GppA phosphatase N-terminal" evidence="6">
    <location>
        <begin position="18"/>
        <end position="299"/>
    </location>
</feature>
<dbReference type="CDD" id="cd24053">
    <property type="entry name" value="ASKHA_NBD_EcPPX-GppA-like"/>
    <property type="match status" value="1"/>
</dbReference>
<dbReference type="KEGG" id="mkc:kam1_1887"/>
<evidence type="ECO:0000313" key="10">
    <source>
        <dbReference type="Proteomes" id="UP000031594"/>
    </source>
</evidence>
<name>A0A0C1UT72_9BACT</name>
<feature type="domain" description="Ppx/GppA phosphatase C-terminal" evidence="7">
    <location>
        <begin position="306"/>
        <end position="480"/>
    </location>
</feature>
<dbReference type="InterPro" id="IPR048950">
    <property type="entry name" value="Ppx_GppA_C"/>
</dbReference>
<dbReference type="GO" id="GO:0004309">
    <property type="term" value="F:exopolyphosphatase activity"/>
    <property type="evidence" value="ECO:0007669"/>
    <property type="project" value="UniProtKB-EC"/>
</dbReference>
<comment type="catalytic activity">
    <reaction evidence="5">
        <text>[phosphate](n) + H2O = [phosphate](n-1) + phosphate + H(+)</text>
        <dbReference type="Rhea" id="RHEA:21528"/>
        <dbReference type="Rhea" id="RHEA-COMP:9859"/>
        <dbReference type="Rhea" id="RHEA-COMP:14279"/>
        <dbReference type="ChEBI" id="CHEBI:15377"/>
        <dbReference type="ChEBI" id="CHEBI:15378"/>
        <dbReference type="ChEBI" id="CHEBI:16838"/>
        <dbReference type="ChEBI" id="CHEBI:43474"/>
        <dbReference type="EC" id="3.6.1.11"/>
    </reaction>
</comment>
<sequence>MDLAASVDIGSHSFHLLVVQVENETIRPIDKIRDPVALAAGLDENRFLTPEAITKAINSLNKFGERIKAIPAHRVRAVGTNTLRIAKNSEQFLKLAEAALGHQIEIISGHEEARLIYLGVAHSMEDDGQKRLVVDIGGGSTELILGESFIPQRVESLYMGCVSFSKTFFPDGIVSASRLRNAEISALQELEPIVGSFKKYGWQRVIGSSGTILAIQQGVIAEGWSNSGITASSLKKLRKHLLSIGQIDKLSIKGIDFDRKQVLAGGFAILSAIFESLGIETMEVSSGALREGVIYDLLGRLCQKDIREKTVRDLISRFQIDEAQAERVRALSVSFYEKVKKDWKIEEDFHKRMIIWASLLHEIGLFISYSQYHKHGQYLLNHLDMPGFSLRDQQCLAFLVRSHRRKFPLSELQLLRQEDREAMRKLGVLLRLSVLLNRVRNSQELPEITITVNANLISLTFPKGWLQNHPLTSADLATESKYLINAGFFLQYS</sequence>
<dbReference type="OrthoDB" id="9807195at2"/>
<organism evidence="9 11">
    <name type="scientific">Methylacidiphilum kamchatkense Kam1</name>
    <dbReference type="NCBI Taxonomy" id="1202785"/>
    <lineage>
        <taxon>Bacteria</taxon>
        <taxon>Pseudomonadati</taxon>
        <taxon>Verrucomicrobiota</taxon>
        <taxon>Methylacidiphilae</taxon>
        <taxon>Methylacidiphilales</taxon>
        <taxon>Methylacidiphilaceae</taxon>
        <taxon>Methylacidiphilum (ex Ratnadevi et al. 2023)</taxon>
    </lineage>
</organism>
<dbReference type="Proteomes" id="UP000031594">
    <property type="component" value="Unassembled WGS sequence"/>
</dbReference>
<dbReference type="EMBL" id="JQNX01000002">
    <property type="protein sequence ID" value="KIE59008.1"/>
    <property type="molecule type" value="Genomic_DNA"/>
</dbReference>
<dbReference type="PIRSF" id="PIRSF001267">
    <property type="entry name" value="Pyrophosphatase_GppA_Ppx"/>
    <property type="match status" value="1"/>
</dbReference>
<evidence type="ECO:0000313" key="11">
    <source>
        <dbReference type="Proteomes" id="UP000315925"/>
    </source>
</evidence>
<evidence type="ECO:0000256" key="1">
    <source>
        <dbReference type="ARBA" id="ARBA00007125"/>
    </source>
</evidence>
<evidence type="ECO:0000313" key="9">
    <source>
        <dbReference type="EMBL" id="QDQ43099.1"/>
    </source>
</evidence>
<dbReference type="Pfam" id="PF21447">
    <property type="entry name" value="Ppx-GppA_III"/>
    <property type="match status" value="1"/>
</dbReference>
<dbReference type="AlphaFoldDB" id="A0A0C1UT72"/>
<reference evidence="11" key="3">
    <citation type="submission" date="2019-03" db="EMBL/GenBank/DDBJ databases">
        <title>Complete genome of Methylacidiphilum kamchatkense Kam1.</title>
        <authorList>
            <person name="Kruse T."/>
            <person name="Murarilal Ratnadevi C."/>
            <person name="Erikstad H.-A."/>
            <person name="Birkeland N.-K."/>
        </authorList>
    </citation>
    <scope>NUCLEOTIDE SEQUENCE [LARGE SCALE GENOMIC DNA]</scope>
    <source>
        <strain evidence="11">kam1</strain>
    </source>
</reference>
<dbReference type="SUPFAM" id="SSF109604">
    <property type="entry name" value="HD-domain/PDEase-like"/>
    <property type="match status" value="1"/>
</dbReference>
<dbReference type="InterPro" id="IPR022371">
    <property type="entry name" value="Exopolyphosphatase"/>
</dbReference>
<dbReference type="InterPro" id="IPR043129">
    <property type="entry name" value="ATPase_NBD"/>
</dbReference>
<dbReference type="Proteomes" id="UP000315925">
    <property type="component" value="Chromosome"/>
</dbReference>
<dbReference type="Gene3D" id="3.30.420.150">
    <property type="entry name" value="Exopolyphosphatase. Domain 2"/>
    <property type="match status" value="1"/>
</dbReference>
<dbReference type="FunFam" id="3.30.420.150:FF:000001">
    <property type="entry name" value="Guanosine-5'-triphosphate,3'-diphosphate pyrophosphatase"/>
    <property type="match status" value="1"/>
</dbReference>
<keyword evidence="4 9" id="KW-0378">Hydrolase</keyword>
<evidence type="ECO:0000256" key="5">
    <source>
        <dbReference type="ARBA" id="ARBA00047607"/>
    </source>
</evidence>
<dbReference type="FunFam" id="3.30.420.40:FF:000023">
    <property type="entry name" value="Guanosine-5'-triphosphate,3'-diphosphate pyrophosphatase"/>
    <property type="match status" value="1"/>
</dbReference>
<dbReference type="PANTHER" id="PTHR30005:SF0">
    <property type="entry name" value="RETROGRADE REGULATION PROTEIN 2"/>
    <property type="match status" value="1"/>
</dbReference>
<dbReference type="InterPro" id="IPR050273">
    <property type="entry name" value="GppA/Ppx_hydrolase"/>
</dbReference>
<dbReference type="PANTHER" id="PTHR30005">
    <property type="entry name" value="EXOPOLYPHOSPHATASE"/>
    <property type="match status" value="1"/>
</dbReference>
<reference evidence="8 10" key="1">
    <citation type="submission" date="2014-08" db="EMBL/GenBank/DDBJ databases">
        <title>Methylacidiphilum kamchatkense strain Kam1 draft genome sequence.</title>
        <authorList>
            <person name="Birkeland N.-K."/>
            <person name="Erikstad H.A."/>
        </authorList>
    </citation>
    <scope>NUCLEOTIDE SEQUENCE [LARGE SCALE GENOMIC DNA]</scope>
    <source>
        <strain evidence="8 10">Kam1</strain>
    </source>
</reference>
<gene>
    <name evidence="8" type="ORF">A946_02910</name>
    <name evidence="9" type="ORF">kam1_1887</name>
</gene>
<dbReference type="RefSeq" id="WP_039720917.1">
    <property type="nucleotide sequence ID" value="NZ_CP037899.1"/>
</dbReference>
<dbReference type="GO" id="GO:0006793">
    <property type="term" value="P:phosphorus metabolic process"/>
    <property type="evidence" value="ECO:0007669"/>
    <property type="project" value="InterPro"/>
</dbReference>
<evidence type="ECO:0000313" key="8">
    <source>
        <dbReference type="EMBL" id="KIE59008.1"/>
    </source>
</evidence>
<evidence type="ECO:0000259" key="6">
    <source>
        <dbReference type="Pfam" id="PF02541"/>
    </source>
</evidence>
<evidence type="ECO:0000256" key="4">
    <source>
        <dbReference type="ARBA" id="ARBA00022801"/>
    </source>
</evidence>
<evidence type="ECO:0000256" key="3">
    <source>
        <dbReference type="ARBA" id="ARBA00020416"/>
    </source>
</evidence>
<dbReference type="EC" id="3.6.1.11" evidence="2"/>
<protein>
    <recommendedName>
        <fullName evidence="3">Exopolyphosphatase</fullName>
        <ecNumber evidence="2">3.6.1.11</ecNumber>
    </recommendedName>
</protein>
<proteinExistence type="inferred from homology"/>
<evidence type="ECO:0000259" key="7">
    <source>
        <dbReference type="Pfam" id="PF21447"/>
    </source>
</evidence>
<reference evidence="9" key="2">
    <citation type="journal article" date="2019" name="BMC Genomics">
        <title>Complete genome sequence analysis of the thermoacidophilic verrucomicrobial methanotroph 'Candidatus Methylacidiphilum kamchatkense' strain Kam1 and comparison with its closest relatives.</title>
        <authorList>
            <person name="Kruse T."/>
            <person name="Ratnadevi C.M."/>
            <person name="Erikstad H.A."/>
            <person name="Birkeland N.K."/>
        </authorList>
    </citation>
    <scope>NUCLEOTIDE SEQUENCE</scope>
    <source>
        <strain evidence="9">Kam1</strain>
    </source>
</reference>
<comment type="similarity">
    <text evidence="1">Belongs to the GppA/Ppx family.</text>
</comment>
<accession>A0A0C1UT72</accession>
<dbReference type="NCBIfam" id="TIGR03706">
    <property type="entry name" value="exo_poly_only"/>
    <property type="match status" value="1"/>
</dbReference>
<dbReference type="Pfam" id="PF02541">
    <property type="entry name" value="Ppx-GppA"/>
    <property type="match status" value="1"/>
</dbReference>
<dbReference type="STRING" id="1202785.A946_02910"/>
<evidence type="ECO:0000256" key="2">
    <source>
        <dbReference type="ARBA" id="ARBA00012451"/>
    </source>
</evidence>
<keyword evidence="10" id="KW-1185">Reference proteome</keyword>
<dbReference type="InterPro" id="IPR003695">
    <property type="entry name" value="Ppx_GppA_N"/>
</dbReference>
<dbReference type="Gene3D" id="3.30.420.40">
    <property type="match status" value="1"/>
</dbReference>
<dbReference type="EMBL" id="CP037899">
    <property type="protein sequence ID" value="QDQ43099.1"/>
    <property type="molecule type" value="Genomic_DNA"/>
</dbReference>
<dbReference type="Gene3D" id="1.10.3210.10">
    <property type="entry name" value="Hypothetical protein af1432"/>
    <property type="match status" value="1"/>
</dbReference>
<dbReference type="SUPFAM" id="SSF53067">
    <property type="entry name" value="Actin-like ATPase domain"/>
    <property type="match status" value="2"/>
</dbReference>